<dbReference type="PROSITE" id="PS50059">
    <property type="entry name" value="FKBP_PPIASE"/>
    <property type="match status" value="1"/>
</dbReference>
<keyword evidence="3 5" id="KW-0697">Rotamase</keyword>
<dbReference type="Pfam" id="PF00254">
    <property type="entry name" value="FKBP_C"/>
    <property type="match status" value="1"/>
</dbReference>
<feature type="region of interest" description="Disordered" evidence="6">
    <location>
        <begin position="1"/>
        <end position="24"/>
    </location>
</feature>
<dbReference type="SUPFAM" id="SSF54534">
    <property type="entry name" value="FKBP-like"/>
    <property type="match status" value="1"/>
</dbReference>
<reference evidence="8" key="2">
    <citation type="submission" date="2025-08" db="UniProtKB">
        <authorList>
            <consortium name="Ensembl"/>
        </authorList>
    </citation>
    <scope>IDENTIFICATION</scope>
    <source>
        <strain evidence="8">Boxer</strain>
    </source>
</reference>
<dbReference type="AlphaFoldDB" id="A0A8I3MVI9"/>
<reference evidence="8" key="1">
    <citation type="submission" date="2020-03" db="EMBL/GenBank/DDBJ databases">
        <title>Long-read based genome assembly of a Labrador retriever dog.</title>
        <authorList>
            <person name="Eory L."/>
            <person name="Zhang W."/>
            <person name="Schoenebeck J."/>
        </authorList>
    </citation>
    <scope>NUCLEOTIDE SEQUENCE [LARGE SCALE GENOMIC DNA]</scope>
    <source>
        <strain evidence="8">Labrador retriever</strain>
    </source>
</reference>
<proteinExistence type="predicted"/>
<dbReference type="PANTHER" id="PTHR10516:SF26">
    <property type="entry name" value="PEPTIDYL-PROLYL CIS-TRANS ISOMERASE FKBP5"/>
    <property type="match status" value="1"/>
</dbReference>
<protein>
    <recommendedName>
        <fullName evidence="2 5">peptidylprolyl isomerase</fullName>
        <ecNumber evidence="2 5">5.2.1.8</ecNumber>
    </recommendedName>
</protein>
<dbReference type="GO" id="GO:0003755">
    <property type="term" value="F:peptidyl-prolyl cis-trans isomerase activity"/>
    <property type="evidence" value="ECO:0007669"/>
    <property type="project" value="UniProtKB-KW"/>
</dbReference>
<name>A0A8I3MVI9_CANLF</name>
<dbReference type="OrthoDB" id="433738at2759"/>
<keyword evidence="4 5" id="KW-0413">Isomerase</keyword>
<evidence type="ECO:0000256" key="4">
    <source>
        <dbReference type="ARBA" id="ARBA00023235"/>
    </source>
</evidence>
<dbReference type="InterPro" id="IPR001179">
    <property type="entry name" value="PPIase_FKBP_dom"/>
</dbReference>
<evidence type="ECO:0000256" key="3">
    <source>
        <dbReference type="ARBA" id="ARBA00023110"/>
    </source>
</evidence>
<dbReference type="EC" id="5.2.1.8" evidence="2 5"/>
<dbReference type="Gene3D" id="3.10.50.40">
    <property type="match status" value="1"/>
</dbReference>
<comment type="catalytic activity">
    <reaction evidence="1 5">
        <text>[protein]-peptidylproline (omega=180) = [protein]-peptidylproline (omega=0)</text>
        <dbReference type="Rhea" id="RHEA:16237"/>
        <dbReference type="Rhea" id="RHEA-COMP:10747"/>
        <dbReference type="Rhea" id="RHEA-COMP:10748"/>
        <dbReference type="ChEBI" id="CHEBI:83833"/>
        <dbReference type="ChEBI" id="CHEBI:83834"/>
        <dbReference type="EC" id="5.2.1.8"/>
    </reaction>
</comment>
<evidence type="ECO:0000256" key="5">
    <source>
        <dbReference type="PROSITE-ProRule" id="PRU00277"/>
    </source>
</evidence>
<dbReference type="InterPro" id="IPR046357">
    <property type="entry name" value="PPIase_dom_sf"/>
</dbReference>
<dbReference type="InterPro" id="IPR050689">
    <property type="entry name" value="FKBP-type_PPIase"/>
</dbReference>
<reference evidence="8" key="3">
    <citation type="submission" date="2025-09" db="UniProtKB">
        <authorList>
            <consortium name="Ensembl"/>
        </authorList>
    </citation>
    <scope>IDENTIFICATION</scope>
    <source>
        <strain evidence="8">Boxer</strain>
    </source>
</reference>
<accession>A0A8I3MVI9</accession>
<evidence type="ECO:0000313" key="8">
    <source>
        <dbReference type="Ensembl" id="ENSCAFP00845009561.1"/>
    </source>
</evidence>
<organism evidence="8 9">
    <name type="scientific">Canis lupus familiaris</name>
    <name type="common">Dog</name>
    <name type="synonym">Canis familiaris</name>
    <dbReference type="NCBI Taxonomy" id="9615"/>
    <lineage>
        <taxon>Eukaryota</taxon>
        <taxon>Metazoa</taxon>
        <taxon>Chordata</taxon>
        <taxon>Craniata</taxon>
        <taxon>Vertebrata</taxon>
        <taxon>Euteleostomi</taxon>
        <taxon>Mammalia</taxon>
        <taxon>Eutheria</taxon>
        <taxon>Laurasiatheria</taxon>
        <taxon>Carnivora</taxon>
        <taxon>Caniformia</taxon>
        <taxon>Canidae</taxon>
        <taxon>Canis</taxon>
    </lineage>
</organism>
<dbReference type="GeneTree" id="ENSGT00940000158726"/>
<feature type="domain" description="PPIase FKBP-type" evidence="7">
    <location>
        <begin position="50"/>
        <end position="87"/>
    </location>
</feature>
<dbReference type="FunFam" id="3.10.50.40:FF:000093">
    <property type="entry name" value="Peptidylprolyl isomerase"/>
    <property type="match status" value="1"/>
</dbReference>
<dbReference type="Ensembl" id="ENSCAFT00845012230.1">
    <property type="protein sequence ID" value="ENSCAFP00845009561.1"/>
    <property type="gene ID" value="ENSCAFG00845006891.1"/>
</dbReference>
<sequence>MTTDEGAKNSGENPAAAVAERGEDITSKKDRGVLKIVKRVGNSEETPMIGDKVYVHYKGKLSNGKKFDSSHDRNEPFVFSLGKGKRVFLELCFAWIYCHLYYIGASGSEELVDF</sequence>
<evidence type="ECO:0000256" key="1">
    <source>
        <dbReference type="ARBA" id="ARBA00000971"/>
    </source>
</evidence>
<dbReference type="Proteomes" id="UP000805418">
    <property type="component" value="Chromosome 12"/>
</dbReference>
<dbReference type="PANTHER" id="PTHR10516">
    <property type="entry name" value="PEPTIDYL-PROLYL CIS-TRANS ISOMERASE"/>
    <property type="match status" value="1"/>
</dbReference>
<evidence type="ECO:0000313" key="9">
    <source>
        <dbReference type="Proteomes" id="UP000805418"/>
    </source>
</evidence>
<evidence type="ECO:0000256" key="2">
    <source>
        <dbReference type="ARBA" id="ARBA00013194"/>
    </source>
</evidence>
<evidence type="ECO:0000259" key="7">
    <source>
        <dbReference type="PROSITE" id="PS50059"/>
    </source>
</evidence>
<evidence type="ECO:0000256" key="6">
    <source>
        <dbReference type="SAM" id="MobiDB-lite"/>
    </source>
</evidence>
<keyword evidence="9" id="KW-1185">Reference proteome</keyword>